<feature type="transmembrane region" description="Helical" evidence="2">
    <location>
        <begin position="269"/>
        <end position="292"/>
    </location>
</feature>
<dbReference type="Proteomes" id="UP001210925">
    <property type="component" value="Unassembled WGS sequence"/>
</dbReference>
<feature type="transmembrane region" description="Helical" evidence="2">
    <location>
        <begin position="484"/>
        <end position="505"/>
    </location>
</feature>
<evidence type="ECO:0000256" key="2">
    <source>
        <dbReference type="SAM" id="Phobius"/>
    </source>
</evidence>
<dbReference type="AlphaFoldDB" id="A0AAD5UCM9"/>
<feature type="coiled-coil region" evidence="1">
    <location>
        <begin position="70"/>
        <end position="97"/>
    </location>
</feature>
<keyword evidence="4" id="KW-1185">Reference proteome</keyword>
<protein>
    <submittedName>
        <fullName evidence="3">Uncharacterized protein</fullName>
    </submittedName>
</protein>
<evidence type="ECO:0000313" key="3">
    <source>
        <dbReference type="EMBL" id="KAJ3250737.1"/>
    </source>
</evidence>
<feature type="transmembrane region" description="Helical" evidence="2">
    <location>
        <begin position="517"/>
        <end position="535"/>
    </location>
</feature>
<feature type="transmembrane region" description="Helical" evidence="2">
    <location>
        <begin position="441"/>
        <end position="464"/>
    </location>
</feature>
<feature type="transmembrane region" description="Helical" evidence="2">
    <location>
        <begin position="375"/>
        <end position="393"/>
    </location>
</feature>
<accession>A0AAD5UCM9</accession>
<organism evidence="3 4">
    <name type="scientific">Boothiomyces macroporosus</name>
    <dbReference type="NCBI Taxonomy" id="261099"/>
    <lineage>
        <taxon>Eukaryota</taxon>
        <taxon>Fungi</taxon>
        <taxon>Fungi incertae sedis</taxon>
        <taxon>Chytridiomycota</taxon>
        <taxon>Chytridiomycota incertae sedis</taxon>
        <taxon>Chytridiomycetes</taxon>
        <taxon>Rhizophydiales</taxon>
        <taxon>Terramycetaceae</taxon>
        <taxon>Boothiomyces</taxon>
    </lineage>
</organism>
<keyword evidence="2" id="KW-0472">Membrane</keyword>
<proteinExistence type="predicted"/>
<feature type="transmembrane region" description="Helical" evidence="2">
    <location>
        <begin position="541"/>
        <end position="558"/>
    </location>
</feature>
<feature type="transmembrane region" description="Helical" evidence="2">
    <location>
        <begin position="299"/>
        <end position="320"/>
    </location>
</feature>
<reference evidence="3" key="1">
    <citation type="submission" date="2020-05" db="EMBL/GenBank/DDBJ databases">
        <title>Phylogenomic resolution of chytrid fungi.</title>
        <authorList>
            <person name="Stajich J.E."/>
            <person name="Amses K."/>
            <person name="Simmons R."/>
            <person name="Seto K."/>
            <person name="Myers J."/>
            <person name="Bonds A."/>
            <person name="Quandt C.A."/>
            <person name="Barry K."/>
            <person name="Liu P."/>
            <person name="Grigoriev I."/>
            <person name="Longcore J.E."/>
            <person name="James T.Y."/>
        </authorList>
    </citation>
    <scope>NUCLEOTIDE SEQUENCE</scope>
    <source>
        <strain evidence="3">PLAUS21</strain>
    </source>
</reference>
<comment type="caution">
    <text evidence="3">The sequence shown here is derived from an EMBL/GenBank/DDBJ whole genome shotgun (WGS) entry which is preliminary data.</text>
</comment>
<dbReference type="PANTHER" id="PTHR36840:SF1">
    <property type="entry name" value="BLL5714 PROTEIN"/>
    <property type="match status" value="1"/>
</dbReference>
<feature type="transmembrane region" description="Helical" evidence="2">
    <location>
        <begin position="399"/>
        <end position="421"/>
    </location>
</feature>
<feature type="transmembrane region" description="Helical" evidence="2">
    <location>
        <begin position="237"/>
        <end position="257"/>
    </location>
</feature>
<sequence>MQCAIRTRIKYNGKLVHVVKTDEERMETVGHTVVIGSMEHMYIVSSQVLQTTTKIDEYKNKISVANDHDKVVLQGQLADLESRLEFLKMEAQFLNSNKDLPDEPAESQISEEDHYSIDSTSEDIMHVTTKEYEQMQNLQFIDVPKRSGILKAPIARQYFKDGIFYRENEPLKLPWVDLFVDLVYIGAMGQAARILVSNYSWESFLRLWLIIQPIIHQWRGFMYIRNIIYHEDLAQKIFTLLNLSLVFSMAVFIENAFTLTKEDNTGNGFVIAYLFSFIIQQLYLVGSSFFSLSKFKQTILVTLAVKSILLFPYILLLFYTPDGTEDIYQSRTTIWILGVASDTISFFMSTLINNSIPNMSVRFGVNVEHYSERHGLLLVIVLGQTAISFQSGYSSQLSFAHFFGYSIAALILVYNLFFLYFRGEVAHHQKHALRRHLFTGFLWEGAQSYLTLTGIGVGGGISYFLQYAQKSQFTEGDYFAQTVYIFNLTVYYLMISLLGVLHVDLEKNRKFPHYARVFAKIFAAIFILFFGIVVYQGPGVIILFSMVVSVVAVVYEEYGRLIAGTTKQ</sequence>
<name>A0AAD5UCM9_9FUNG</name>
<feature type="transmembrane region" description="Helical" evidence="2">
    <location>
        <begin position="332"/>
        <end position="354"/>
    </location>
</feature>
<dbReference type="InterPro" id="IPR010640">
    <property type="entry name" value="Low_temperature_requirement_A"/>
</dbReference>
<evidence type="ECO:0000313" key="4">
    <source>
        <dbReference type="Proteomes" id="UP001210925"/>
    </source>
</evidence>
<keyword evidence="2" id="KW-0812">Transmembrane</keyword>
<dbReference type="PANTHER" id="PTHR36840">
    <property type="entry name" value="BLL5714 PROTEIN"/>
    <property type="match status" value="1"/>
</dbReference>
<keyword evidence="2" id="KW-1133">Transmembrane helix</keyword>
<keyword evidence="1" id="KW-0175">Coiled coil</keyword>
<dbReference type="EMBL" id="JADGKB010000228">
    <property type="protein sequence ID" value="KAJ3250737.1"/>
    <property type="molecule type" value="Genomic_DNA"/>
</dbReference>
<gene>
    <name evidence="3" type="ORF">HK103_003196</name>
</gene>
<evidence type="ECO:0000256" key="1">
    <source>
        <dbReference type="SAM" id="Coils"/>
    </source>
</evidence>
<dbReference type="Pfam" id="PF06772">
    <property type="entry name" value="LtrA"/>
    <property type="match status" value="1"/>
</dbReference>